<feature type="compositionally biased region" description="Low complexity" evidence="2">
    <location>
        <begin position="101"/>
        <end position="125"/>
    </location>
</feature>
<dbReference type="RefSeq" id="XP_062624115.1">
    <property type="nucleotide sequence ID" value="XM_062768131.1"/>
</dbReference>
<feature type="region of interest" description="Disordered" evidence="2">
    <location>
        <begin position="1"/>
        <end position="185"/>
    </location>
</feature>
<dbReference type="SMART" id="SM01052">
    <property type="entry name" value="CAP_GLY"/>
    <property type="match status" value="1"/>
</dbReference>
<feature type="compositionally biased region" description="Basic and acidic residues" evidence="2">
    <location>
        <begin position="433"/>
        <end position="448"/>
    </location>
</feature>
<reference evidence="4" key="1">
    <citation type="submission" date="2023-10" db="EMBL/GenBank/DDBJ databases">
        <authorList>
            <person name="Noh H."/>
        </authorList>
    </citation>
    <scope>NUCLEOTIDE SEQUENCE</scope>
    <source>
        <strain evidence="4">DUCC4014</strain>
    </source>
</reference>
<dbReference type="PANTHER" id="PTHR18916">
    <property type="entry name" value="DYNACTIN 1-RELATED MICROTUBULE-BINDING"/>
    <property type="match status" value="1"/>
</dbReference>
<evidence type="ECO:0000259" key="3">
    <source>
        <dbReference type="PROSITE" id="PS50245"/>
    </source>
</evidence>
<sequence>MSRLPQLSTPGRPLQTSPGGTPAGSGIPTPSMRRPRSSLGPGAPVAAKPDAAEMDQALKDVLRRRPPSSLGRSDDPDTPTQPSSAASTAAEYTTPGRSLQAPRTPAFRPRTPSAAMATPTAASRPGSRPSLAAPRASLIGSTSTPSRRSSMSTSTTSAVATPFRRPESRASITAEPKWSPQVGDRVRLPSHGYEGTLRYLGPTHIRDGIWAGVELEGGFQGKGRNDGSVDGVKYFECAPMCGIFALADKLSPPTSERAAPSRPASVASQRSLTSSYSASGRVTPAGRRAVTPSFGSRSVSGRPKTDDDPSLTPTAERRTQPLGNSTVSNAARAEAKITAGSRASKYLGMTAKQLEARTGVPPAAATPAKSLTASTTTPRASKIGIGGVTPARGRPSIGGLTTPKPRAPRMSSATEMMPPPPSPQAKQQSHAAAELERELDELRRKNAELEEQLGNADALAEAQRQDAEELRLDLERVRGEAEALEVQLATTNSSATEHRQRADELNQSGDKLKEELEAKIKELTEVQREMQLAAERASGELEAGIEAKRVEVRKVEERAEAAEFEAAEMKRLVDELTLAGNQIIELNESKQFTFECQIRDLQESLSRKDEEIETLKKADAAASADKPSSPRAATAAEIDNETLTAQVKHLQNRIVSLEEQIDEARSQAESDSSAWQAKYNKTRDNERSGADDLAASKAEVARLNKEAEGATARIAELQGAVKENQSALEAARADIEALRGEATEAESLRISAQQENKISELQAKVVQLSGHEVRARDLENKMSSLVSEIAKLKSHNTKTVDDSPMSPGSPEGSLNRSMSRRPRTSTGTIEEAEKSIRGYRHIVQEMTSENALLKSRHSDLEEEIVMLKEEIKLLQDINESDAPASSASSKELAAALAEIARLQETIKELEREVSELESLVESKIYREDELETHLHKANQERDNYKARVKALEATAAAASSAPNSRPVSIDLGGAKSHAANGTNGNGHGSTDTRCELCEGPHDLDACPVFSGSTLDGSDKSSPLAVKSKKWCADCESSAHDTAECPMADDVF</sequence>
<dbReference type="InterPro" id="IPR000938">
    <property type="entry name" value="CAP-Gly_domain"/>
</dbReference>
<feature type="region of interest" description="Disordered" evidence="2">
    <location>
        <begin position="487"/>
        <end position="510"/>
    </location>
</feature>
<dbReference type="AlphaFoldDB" id="A0AAF0Y765"/>
<dbReference type="Proteomes" id="UP000827549">
    <property type="component" value="Chromosome 1"/>
</dbReference>
<dbReference type="Gene3D" id="1.10.287.1490">
    <property type="match status" value="2"/>
</dbReference>
<dbReference type="PROSITE" id="PS50245">
    <property type="entry name" value="CAP_GLY_2"/>
    <property type="match status" value="1"/>
</dbReference>
<dbReference type="Gene3D" id="2.30.30.190">
    <property type="entry name" value="CAP Gly-rich-like domain"/>
    <property type="match status" value="1"/>
</dbReference>
<dbReference type="EMBL" id="CP086714">
    <property type="protein sequence ID" value="WOO78083.1"/>
    <property type="molecule type" value="Genomic_DNA"/>
</dbReference>
<organism evidence="4 5">
    <name type="scientific">Vanrija pseudolonga</name>
    <dbReference type="NCBI Taxonomy" id="143232"/>
    <lineage>
        <taxon>Eukaryota</taxon>
        <taxon>Fungi</taxon>
        <taxon>Dikarya</taxon>
        <taxon>Basidiomycota</taxon>
        <taxon>Agaricomycotina</taxon>
        <taxon>Tremellomycetes</taxon>
        <taxon>Trichosporonales</taxon>
        <taxon>Trichosporonaceae</taxon>
        <taxon>Vanrija</taxon>
    </lineage>
</organism>
<evidence type="ECO:0000256" key="1">
    <source>
        <dbReference type="SAM" id="Coils"/>
    </source>
</evidence>
<name>A0AAF0Y765_9TREE</name>
<feature type="region of interest" description="Disordered" evidence="2">
    <location>
        <begin position="665"/>
        <end position="693"/>
    </location>
</feature>
<protein>
    <submittedName>
        <fullName evidence="4">Restin</fullName>
    </submittedName>
</protein>
<dbReference type="Pfam" id="PF01302">
    <property type="entry name" value="CAP_GLY"/>
    <property type="match status" value="1"/>
</dbReference>
<feature type="domain" description="CAP-Gly" evidence="3">
    <location>
        <begin position="201"/>
        <end position="246"/>
    </location>
</feature>
<feature type="compositionally biased region" description="Polar residues" evidence="2">
    <location>
        <begin position="1"/>
        <end position="19"/>
    </location>
</feature>
<gene>
    <name evidence="4" type="primary">CLIP-190</name>
    <name evidence="4" type="ORF">LOC62_01G001636</name>
</gene>
<feature type="compositionally biased region" description="Basic and acidic residues" evidence="2">
    <location>
        <begin position="496"/>
        <end position="510"/>
    </location>
</feature>
<evidence type="ECO:0000313" key="4">
    <source>
        <dbReference type="EMBL" id="WOO78083.1"/>
    </source>
</evidence>
<feature type="compositionally biased region" description="Low complexity" evidence="2">
    <location>
        <begin position="78"/>
        <end position="94"/>
    </location>
</feature>
<proteinExistence type="predicted"/>
<evidence type="ECO:0000256" key="2">
    <source>
        <dbReference type="SAM" id="MobiDB-lite"/>
    </source>
</evidence>
<dbReference type="SUPFAM" id="SSF74924">
    <property type="entry name" value="Cap-Gly domain"/>
    <property type="match status" value="1"/>
</dbReference>
<keyword evidence="1" id="KW-0175">Coiled coil</keyword>
<feature type="coiled-coil region" evidence="1">
    <location>
        <begin position="829"/>
        <end position="961"/>
    </location>
</feature>
<feature type="region of interest" description="Disordered" evidence="2">
    <location>
        <begin position="793"/>
        <end position="828"/>
    </location>
</feature>
<feature type="compositionally biased region" description="Polar residues" evidence="2">
    <location>
        <begin position="369"/>
        <end position="379"/>
    </location>
</feature>
<dbReference type="PANTHER" id="PTHR18916:SF83">
    <property type="entry name" value="TIP ELONGATION PROTEIN 1"/>
    <property type="match status" value="1"/>
</dbReference>
<accession>A0AAF0Y765</accession>
<dbReference type="InterPro" id="IPR036859">
    <property type="entry name" value="CAP-Gly_dom_sf"/>
</dbReference>
<evidence type="ECO:0000313" key="5">
    <source>
        <dbReference type="Proteomes" id="UP000827549"/>
    </source>
</evidence>
<feature type="compositionally biased region" description="Low complexity" evidence="2">
    <location>
        <begin position="252"/>
        <end position="271"/>
    </location>
</feature>
<feature type="compositionally biased region" description="Basic and acidic residues" evidence="2">
    <location>
        <begin position="681"/>
        <end position="690"/>
    </location>
</feature>
<keyword evidence="5" id="KW-1185">Reference proteome</keyword>
<feature type="compositionally biased region" description="Low complexity" evidence="2">
    <location>
        <begin position="141"/>
        <end position="157"/>
    </location>
</feature>
<dbReference type="GeneID" id="87804891"/>
<feature type="region of interest" description="Disordered" evidence="2">
    <location>
        <begin position="252"/>
        <end position="331"/>
    </location>
</feature>
<feature type="region of interest" description="Disordered" evidence="2">
    <location>
        <begin position="356"/>
        <end position="464"/>
    </location>
</feature>